<proteinExistence type="predicted"/>
<dbReference type="EMBL" id="BSEH01000479">
    <property type="protein sequence ID" value="GLJ58678.1"/>
    <property type="molecule type" value="Genomic_DNA"/>
</dbReference>
<sequence>MNRPALKFYGQPAGRVERALSKALLSSPTIETAFSILYYTCLPTFRSSGQYSCCLFFKLVVGIPWLFPLLLLRGTRYYSNEFLLGEPCLPPNQSLLNFVQHPVLLFAVLRTLPA</sequence>
<dbReference type="Proteomes" id="UP001234787">
    <property type="component" value="Unassembled WGS sequence"/>
</dbReference>
<gene>
    <name evidence="1" type="ORF">SUGI_1467130</name>
    <name evidence="2" type="ORF">SUGI_1475720</name>
</gene>
<evidence type="ECO:0000313" key="1">
    <source>
        <dbReference type="EMBL" id="GLJ58678.1"/>
    </source>
</evidence>
<name>A0AAD3NTQ7_CRYJA</name>
<comment type="caution">
    <text evidence="1">The sequence shown here is derived from an EMBL/GenBank/DDBJ whole genome shotgun (WGS) entry which is preliminary data.</text>
</comment>
<accession>A0AAD3NTQ7</accession>
<evidence type="ECO:0000313" key="2">
    <source>
        <dbReference type="EMBL" id="GLJ58777.1"/>
    </source>
</evidence>
<reference evidence="1" key="1">
    <citation type="submission" date="2022-12" db="EMBL/GenBank/DDBJ databases">
        <title>Chromosome-Level Genome Assembly of Japanese Cedar (Cryptomeriajaponica D. Don).</title>
        <authorList>
            <person name="Fujino T."/>
            <person name="Yamaguchi K."/>
            <person name="Yokoyama T."/>
            <person name="Hamanaka T."/>
            <person name="Harazono Y."/>
            <person name="Kamada H."/>
            <person name="Kobayashi W."/>
            <person name="Ujino-Ihara T."/>
            <person name="Uchiyama K."/>
            <person name="Matsumoto A."/>
            <person name="Izuno A."/>
            <person name="Tsumura Y."/>
            <person name="Toyoda A."/>
            <person name="Shigenobu S."/>
            <person name="Moriguchi Y."/>
            <person name="Ueno S."/>
            <person name="Kasahara M."/>
        </authorList>
    </citation>
    <scope>NUCLEOTIDE SEQUENCE</scope>
</reference>
<dbReference type="AlphaFoldDB" id="A0AAD3NTQ7"/>
<keyword evidence="3" id="KW-1185">Reference proteome</keyword>
<dbReference type="EMBL" id="BSEH01000528">
    <property type="protein sequence ID" value="GLJ58777.1"/>
    <property type="molecule type" value="Genomic_DNA"/>
</dbReference>
<evidence type="ECO:0000313" key="3">
    <source>
        <dbReference type="Proteomes" id="UP001234787"/>
    </source>
</evidence>
<organism evidence="1 3">
    <name type="scientific">Cryptomeria japonica</name>
    <name type="common">Japanese cedar</name>
    <name type="synonym">Cupressus japonica</name>
    <dbReference type="NCBI Taxonomy" id="3369"/>
    <lineage>
        <taxon>Eukaryota</taxon>
        <taxon>Viridiplantae</taxon>
        <taxon>Streptophyta</taxon>
        <taxon>Embryophyta</taxon>
        <taxon>Tracheophyta</taxon>
        <taxon>Spermatophyta</taxon>
        <taxon>Pinopsida</taxon>
        <taxon>Pinidae</taxon>
        <taxon>Conifers II</taxon>
        <taxon>Cupressales</taxon>
        <taxon>Cupressaceae</taxon>
        <taxon>Cryptomeria</taxon>
    </lineage>
</organism>
<protein>
    <submittedName>
        <fullName evidence="1">Uncharacterized protein</fullName>
    </submittedName>
</protein>